<evidence type="ECO:0000256" key="4">
    <source>
        <dbReference type="ARBA" id="ARBA00023163"/>
    </source>
</evidence>
<accession>A0ABQ3W651</accession>
<sequence length="289" mass="32209">MERYLALQKILETGGFTKAAKAMGYSQSSISQMIASLENELGIKLLTRSKGGAHLTIEGERIYPDIEKLLASSQAVKRKAADIRGLNDDVIRIGTISSITCHWMPQLIQGFQKQYPNVQFVFQQGDYSLIPEWIRSGKVDCGFISPVACGELQYDLVKSGEMLAVLPEKHPLASADRVSLEDLAQEPFLELEEGSYSEIMEAFKKAGLTPKVKYRLHDDYAIMTMVEAGLGVSVLAKLILDRTSFRNVCLPLNPPVSRTLAIAYVDKEELPLADKLFIKYLLDHKEDLP</sequence>
<dbReference type="PRINTS" id="PR00039">
    <property type="entry name" value="HTHLYSR"/>
</dbReference>
<reference evidence="7" key="1">
    <citation type="submission" date="2021-01" db="EMBL/GenBank/DDBJ databases">
        <title>Draft genome sequence of Nasalis larvatus strain YZ03.</title>
        <authorList>
            <person name="Suzuki-Hashido N."/>
            <person name="Tsuchida S."/>
            <person name="Hayakawa T."/>
        </authorList>
    </citation>
    <scope>NUCLEOTIDE SEQUENCE [LARGE SCALE GENOMIC DNA]</scope>
    <source>
        <strain evidence="7">YZ03</strain>
    </source>
</reference>
<keyword evidence="7" id="KW-1185">Reference proteome</keyword>
<proteinExistence type="inferred from homology"/>
<dbReference type="InterPro" id="IPR005119">
    <property type="entry name" value="LysR_subst-bd"/>
</dbReference>
<comment type="caution">
    <text evidence="6">The sequence shown here is derived from an EMBL/GenBank/DDBJ whole genome shotgun (WGS) entry which is preliminary data.</text>
</comment>
<comment type="similarity">
    <text evidence="1">Belongs to the LysR transcriptional regulatory family.</text>
</comment>
<evidence type="ECO:0000256" key="3">
    <source>
        <dbReference type="ARBA" id="ARBA00023125"/>
    </source>
</evidence>
<keyword evidence="2" id="KW-0805">Transcription regulation</keyword>
<evidence type="ECO:0000313" key="6">
    <source>
        <dbReference type="EMBL" id="GHW01946.1"/>
    </source>
</evidence>
<feature type="domain" description="HTH lysR-type" evidence="5">
    <location>
        <begin position="1"/>
        <end position="56"/>
    </location>
</feature>
<name>A0ABQ3W651_9LACO</name>
<dbReference type="InterPro" id="IPR036390">
    <property type="entry name" value="WH_DNA-bd_sf"/>
</dbReference>
<dbReference type="Gene3D" id="1.10.10.10">
    <property type="entry name" value="Winged helix-like DNA-binding domain superfamily/Winged helix DNA-binding domain"/>
    <property type="match status" value="1"/>
</dbReference>
<evidence type="ECO:0000256" key="2">
    <source>
        <dbReference type="ARBA" id="ARBA00023015"/>
    </source>
</evidence>
<evidence type="ECO:0000259" key="5">
    <source>
        <dbReference type="PROSITE" id="PS50931"/>
    </source>
</evidence>
<dbReference type="Gene3D" id="3.40.190.290">
    <property type="match status" value="1"/>
</dbReference>
<dbReference type="PROSITE" id="PS50931">
    <property type="entry name" value="HTH_LYSR"/>
    <property type="match status" value="1"/>
</dbReference>
<dbReference type="Proteomes" id="UP000616547">
    <property type="component" value="Unassembled WGS sequence"/>
</dbReference>
<keyword evidence="3" id="KW-0238">DNA-binding</keyword>
<dbReference type="InterPro" id="IPR000847">
    <property type="entry name" value="LysR_HTH_N"/>
</dbReference>
<dbReference type="EMBL" id="BOCI01000466">
    <property type="protein sequence ID" value="GHW01946.1"/>
    <property type="molecule type" value="Genomic_DNA"/>
</dbReference>
<dbReference type="PANTHER" id="PTHR30419">
    <property type="entry name" value="HTH-TYPE TRANSCRIPTIONAL REGULATOR YBHD"/>
    <property type="match status" value="1"/>
</dbReference>
<evidence type="ECO:0000313" key="7">
    <source>
        <dbReference type="Proteomes" id="UP000616547"/>
    </source>
</evidence>
<dbReference type="Pfam" id="PF00126">
    <property type="entry name" value="HTH_1"/>
    <property type="match status" value="1"/>
</dbReference>
<dbReference type="Pfam" id="PF03466">
    <property type="entry name" value="LysR_substrate"/>
    <property type="match status" value="1"/>
</dbReference>
<dbReference type="PANTHER" id="PTHR30419:SF28">
    <property type="entry name" value="HTH-TYPE TRANSCRIPTIONAL REGULATOR BSDA"/>
    <property type="match status" value="1"/>
</dbReference>
<dbReference type="InterPro" id="IPR050950">
    <property type="entry name" value="HTH-type_LysR_regulators"/>
</dbReference>
<organism evidence="6 7">
    <name type="scientific">Lactobacillus nasalidis</name>
    <dbReference type="NCBI Taxonomy" id="2797258"/>
    <lineage>
        <taxon>Bacteria</taxon>
        <taxon>Bacillati</taxon>
        <taxon>Bacillota</taxon>
        <taxon>Bacilli</taxon>
        <taxon>Lactobacillales</taxon>
        <taxon>Lactobacillaceae</taxon>
        <taxon>Lactobacillus</taxon>
    </lineage>
</organism>
<gene>
    <name evidence="6" type="ORF">lacNasYZ03_16330</name>
</gene>
<keyword evidence="4" id="KW-0804">Transcription</keyword>
<dbReference type="InterPro" id="IPR036388">
    <property type="entry name" value="WH-like_DNA-bd_sf"/>
</dbReference>
<dbReference type="SUPFAM" id="SSF53850">
    <property type="entry name" value="Periplasmic binding protein-like II"/>
    <property type="match status" value="1"/>
</dbReference>
<dbReference type="RefSeq" id="WP_201331091.1">
    <property type="nucleotide sequence ID" value="NZ_BOCG01000419.1"/>
</dbReference>
<evidence type="ECO:0000256" key="1">
    <source>
        <dbReference type="ARBA" id="ARBA00009437"/>
    </source>
</evidence>
<dbReference type="CDD" id="cd05466">
    <property type="entry name" value="PBP2_LTTR_substrate"/>
    <property type="match status" value="1"/>
</dbReference>
<protein>
    <submittedName>
        <fullName evidence="6">LysR family transcriptional regulator</fullName>
    </submittedName>
</protein>
<dbReference type="SUPFAM" id="SSF46785">
    <property type="entry name" value="Winged helix' DNA-binding domain"/>
    <property type="match status" value="1"/>
</dbReference>